<comment type="caution">
    <text evidence="1">The sequence shown here is derived from an EMBL/GenBank/DDBJ whole genome shotgun (WGS) entry which is preliminary data.</text>
</comment>
<dbReference type="AlphaFoldDB" id="A0ABD3DCZ6"/>
<keyword evidence="2" id="KW-1185">Reference proteome</keyword>
<dbReference type="EMBL" id="JAVIJP010000017">
    <property type="protein sequence ID" value="KAL3640213.1"/>
    <property type="molecule type" value="Genomic_DNA"/>
</dbReference>
<name>A0ABD3DCZ6_9LAMI</name>
<gene>
    <name evidence="1" type="ORF">CASFOL_015181</name>
</gene>
<proteinExistence type="predicted"/>
<organism evidence="1 2">
    <name type="scientific">Castilleja foliolosa</name>
    <dbReference type="NCBI Taxonomy" id="1961234"/>
    <lineage>
        <taxon>Eukaryota</taxon>
        <taxon>Viridiplantae</taxon>
        <taxon>Streptophyta</taxon>
        <taxon>Embryophyta</taxon>
        <taxon>Tracheophyta</taxon>
        <taxon>Spermatophyta</taxon>
        <taxon>Magnoliopsida</taxon>
        <taxon>eudicotyledons</taxon>
        <taxon>Gunneridae</taxon>
        <taxon>Pentapetalae</taxon>
        <taxon>asterids</taxon>
        <taxon>lamiids</taxon>
        <taxon>Lamiales</taxon>
        <taxon>Orobanchaceae</taxon>
        <taxon>Pedicularideae</taxon>
        <taxon>Castillejinae</taxon>
        <taxon>Castilleja</taxon>
    </lineage>
</organism>
<accession>A0ABD3DCZ6</accession>
<protein>
    <submittedName>
        <fullName evidence="1">Uncharacterized protein</fullName>
    </submittedName>
</protein>
<dbReference type="Proteomes" id="UP001632038">
    <property type="component" value="Unassembled WGS sequence"/>
</dbReference>
<evidence type="ECO:0000313" key="2">
    <source>
        <dbReference type="Proteomes" id="UP001632038"/>
    </source>
</evidence>
<sequence>MNKELGKVKIEVGEQLAKKVVAATRKRTRKSKLPTEGVITEEMIDDQVVVPDQVKAVELGIDDVLLNSLNRED</sequence>
<evidence type="ECO:0000313" key="1">
    <source>
        <dbReference type="EMBL" id="KAL3640213.1"/>
    </source>
</evidence>
<reference evidence="2" key="1">
    <citation type="journal article" date="2024" name="IScience">
        <title>Strigolactones Initiate the Formation of Haustorium-like Structures in Castilleja.</title>
        <authorList>
            <person name="Buerger M."/>
            <person name="Peterson D."/>
            <person name="Chory J."/>
        </authorList>
    </citation>
    <scope>NUCLEOTIDE SEQUENCE [LARGE SCALE GENOMIC DNA]</scope>
</reference>